<organism evidence="2 3">
    <name type="scientific">Mycobacterium paraffinicum</name>
    <dbReference type="NCBI Taxonomy" id="53378"/>
    <lineage>
        <taxon>Bacteria</taxon>
        <taxon>Bacillati</taxon>
        <taxon>Actinomycetota</taxon>
        <taxon>Actinomycetes</taxon>
        <taxon>Mycobacteriales</taxon>
        <taxon>Mycobacteriaceae</taxon>
        <taxon>Mycobacterium</taxon>
    </lineage>
</organism>
<dbReference type="Gene3D" id="1.20.120.420">
    <property type="entry name" value="translation initiation factor eif-2b, domain 1"/>
    <property type="match status" value="1"/>
</dbReference>
<protein>
    <submittedName>
        <fullName evidence="2">Uncharacterized protein</fullName>
    </submittedName>
</protein>
<evidence type="ECO:0000313" key="2">
    <source>
        <dbReference type="EMBL" id="OJZ64307.1"/>
    </source>
</evidence>
<dbReference type="AlphaFoldDB" id="A0A1Q4H9V9"/>
<dbReference type="Proteomes" id="UP000186438">
    <property type="component" value="Unassembled WGS sequence"/>
</dbReference>
<keyword evidence="3" id="KW-1185">Reference proteome</keyword>
<gene>
    <name evidence="2" type="ORF">BRW65_29160</name>
</gene>
<comment type="caution">
    <text evidence="2">The sequence shown here is derived from an EMBL/GenBank/DDBJ whole genome shotgun (WGS) entry which is preliminary data.</text>
</comment>
<dbReference type="EMBL" id="MPNT01000054">
    <property type="protein sequence ID" value="OJZ64307.1"/>
    <property type="molecule type" value="Genomic_DNA"/>
</dbReference>
<dbReference type="STRING" id="53378.BRW65_29160"/>
<feature type="region of interest" description="Disordered" evidence="1">
    <location>
        <begin position="52"/>
        <end position="89"/>
    </location>
</feature>
<proteinExistence type="predicted"/>
<evidence type="ECO:0000256" key="1">
    <source>
        <dbReference type="SAM" id="MobiDB-lite"/>
    </source>
</evidence>
<evidence type="ECO:0000313" key="3">
    <source>
        <dbReference type="Proteomes" id="UP000186438"/>
    </source>
</evidence>
<accession>A0A1Q4H9V9</accession>
<dbReference type="InterPro" id="IPR027363">
    <property type="entry name" value="M1Pi_N"/>
</dbReference>
<name>A0A1Q4H9V9_9MYCO</name>
<sequence>MRRTIDWHGDAVTIIDQTALPAEYRVLMLRTVDELIDAIRLSGTSRRRRRLPSLGHARCTQPEAVSRPVSATWAASGRLRSPAPCPANR</sequence>
<reference evidence="2 3" key="1">
    <citation type="submission" date="2016-11" db="EMBL/GenBank/DDBJ databases">
        <title>Genome sequences of unsequenced Mycobacteria.</title>
        <authorList>
            <person name="Greninger A.L."/>
            <person name="Fang F."/>
            <person name="Jerome K.R."/>
        </authorList>
    </citation>
    <scope>NUCLEOTIDE SEQUENCE [LARGE SCALE GENOMIC DNA]</scope>
    <source>
        <strain evidence="2 3">M11</strain>
    </source>
</reference>